<dbReference type="PANTHER" id="PTHR42829:SF2">
    <property type="entry name" value="NADH-UBIQUINONE OXIDOREDUCTASE CHAIN 5"/>
    <property type="match status" value="1"/>
</dbReference>
<dbReference type="PANTHER" id="PTHR42829">
    <property type="entry name" value="NADH-UBIQUINONE OXIDOREDUCTASE CHAIN 5"/>
    <property type="match status" value="1"/>
</dbReference>
<proteinExistence type="predicted"/>
<dbReference type="GO" id="GO:0015990">
    <property type="term" value="P:electron transport coupled proton transport"/>
    <property type="evidence" value="ECO:0007669"/>
    <property type="project" value="TreeGrafter"/>
</dbReference>
<keyword evidence="3 6" id="KW-1133">Transmembrane helix</keyword>
<comment type="subcellular location">
    <subcellularLocation>
        <location evidence="1">Endomembrane system</location>
        <topology evidence="1">Multi-pass membrane protein</topology>
    </subcellularLocation>
    <subcellularLocation>
        <location evidence="5">Membrane</location>
        <topology evidence="5">Multi-pass membrane protein</topology>
    </subcellularLocation>
</comment>
<dbReference type="Pfam" id="PF00662">
    <property type="entry name" value="Proton_antipo_N"/>
    <property type="match status" value="1"/>
</dbReference>
<feature type="transmembrane region" description="Helical" evidence="6">
    <location>
        <begin position="634"/>
        <end position="654"/>
    </location>
</feature>
<feature type="transmembrane region" description="Helical" evidence="6">
    <location>
        <begin position="7"/>
        <end position="27"/>
    </location>
</feature>
<evidence type="ECO:0000256" key="4">
    <source>
        <dbReference type="ARBA" id="ARBA00023136"/>
    </source>
</evidence>
<feature type="transmembrane region" description="Helical" evidence="6">
    <location>
        <begin position="349"/>
        <end position="366"/>
    </location>
</feature>
<evidence type="ECO:0000259" key="7">
    <source>
        <dbReference type="Pfam" id="PF00361"/>
    </source>
</evidence>
<dbReference type="InterPro" id="IPR001750">
    <property type="entry name" value="ND/Mrp_TM"/>
</dbReference>
<feature type="transmembrane region" description="Helical" evidence="6">
    <location>
        <begin position="88"/>
        <end position="107"/>
    </location>
</feature>
<dbReference type="PRINTS" id="PR01434">
    <property type="entry name" value="NADHDHGNASE5"/>
</dbReference>
<evidence type="ECO:0000256" key="2">
    <source>
        <dbReference type="ARBA" id="ARBA00022692"/>
    </source>
</evidence>
<dbReference type="RefSeq" id="WP_085932866.1">
    <property type="nucleotide sequence ID" value="NZ_FUWJ01000001.1"/>
</dbReference>
<feature type="transmembrane region" description="Helical" evidence="6">
    <location>
        <begin position="259"/>
        <end position="276"/>
    </location>
</feature>
<feature type="transmembrane region" description="Helical" evidence="6">
    <location>
        <begin position="434"/>
        <end position="456"/>
    </location>
</feature>
<evidence type="ECO:0000313" key="9">
    <source>
        <dbReference type="EMBL" id="SJZ46989.1"/>
    </source>
</evidence>
<keyword evidence="10" id="KW-1185">Reference proteome</keyword>
<feature type="transmembrane region" description="Helical" evidence="6">
    <location>
        <begin position="477"/>
        <end position="501"/>
    </location>
</feature>
<keyword evidence="2 5" id="KW-0812">Transmembrane</keyword>
<dbReference type="Gene3D" id="1.20.5.2700">
    <property type="match status" value="1"/>
</dbReference>
<dbReference type="GO" id="GO:0016020">
    <property type="term" value="C:membrane"/>
    <property type="evidence" value="ECO:0007669"/>
    <property type="project" value="UniProtKB-SubCell"/>
</dbReference>
<feature type="transmembrane region" description="Helical" evidence="6">
    <location>
        <begin position="173"/>
        <end position="195"/>
    </location>
</feature>
<dbReference type="OrthoDB" id="9811798at2"/>
<organism evidence="9 10">
    <name type="scientific">Enhydrobacter aerosaccus</name>
    <dbReference type="NCBI Taxonomy" id="225324"/>
    <lineage>
        <taxon>Bacteria</taxon>
        <taxon>Pseudomonadati</taxon>
        <taxon>Pseudomonadota</taxon>
        <taxon>Alphaproteobacteria</taxon>
        <taxon>Hyphomicrobiales</taxon>
        <taxon>Enhydrobacter</taxon>
    </lineage>
</organism>
<feature type="transmembrane region" description="Helical" evidence="6">
    <location>
        <begin position="119"/>
        <end position="136"/>
    </location>
</feature>
<accession>A0A1T4KX33</accession>
<evidence type="ECO:0000256" key="6">
    <source>
        <dbReference type="SAM" id="Phobius"/>
    </source>
</evidence>
<keyword evidence="4 6" id="KW-0472">Membrane</keyword>
<feature type="transmembrane region" description="Helical" evidence="6">
    <location>
        <begin position="215"/>
        <end position="238"/>
    </location>
</feature>
<dbReference type="InterPro" id="IPR003945">
    <property type="entry name" value="NU5C-like"/>
</dbReference>
<feature type="transmembrane region" description="Helical" evidence="6">
    <location>
        <begin position="33"/>
        <end position="51"/>
    </location>
</feature>
<dbReference type="NCBIfam" id="NF005141">
    <property type="entry name" value="PRK06590.1"/>
    <property type="match status" value="1"/>
</dbReference>
<evidence type="ECO:0000256" key="5">
    <source>
        <dbReference type="RuleBase" id="RU000320"/>
    </source>
</evidence>
<protein>
    <submittedName>
        <fullName evidence="9">NADH-quinone oxidoreductase subunit L</fullName>
    </submittedName>
</protein>
<dbReference type="Proteomes" id="UP000190092">
    <property type="component" value="Unassembled WGS sequence"/>
</dbReference>
<feature type="transmembrane region" description="Helical" evidence="6">
    <location>
        <begin position="317"/>
        <end position="343"/>
    </location>
</feature>
<feature type="domain" description="NADH-Ubiquinone oxidoreductase (complex I) chain 5 N-terminal" evidence="8">
    <location>
        <begin position="70"/>
        <end position="120"/>
    </location>
</feature>
<dbReference type="GO" id="GO:0012505">
    <property type="term" value="C:endomembrane system"/>
    <property type="evidence" value="ECO:0007669"/>
    <property type="project" value="UniProtKB-SubCell"/>
</dbReference>
<feature type="transmembrane region" description="Helical" evidence="6">
    <location>
        <begin position="387"/>
        <end position="414"/>
    </location>
</feature>
<dbReference type="STRING" id="225324.SAMN02745126_01210"/>
<reference evidence="10" key="1">
    <citation type="submission" date="2017-02" db="EMBL/GenBank/DDBJ databases">
        <authorList>
            <person name="Varghese N."/>
            <person name="Submissions S."/>
        </authorList>
    </citation>
    <scope>NUCLEOTIDE SEQUENCE [LARGE SCALE GENOMIC DNA]</scope>
    <source>
        <strain evidence="10">ATCC 27094</strain>
    </source>
</reference>
<evidence type="ECO:0000259" key="8">
    <source>
        <dbReference type="Pfam" id="PF00662"/>
    </source>
</evidence>
<dbReference type="InterPro" id="IPR018393">
    <property type="entry name" value="NADHpl_OxRdtase_5_subgr"/>
</dbReference>
<gene>
    <name evidence="9" type="ORF">SAMN02745126_01210</name>
</gene>
<evidence type="ECO:0000256" key="3">
    <source>
        <dbReference type="ARBA" id="ARBA00022989"/>
    </source>
</evidence>
<feature type="transmembrane region" description="Helical" evidence="6">
    <location>
        <begin position="142"/>
        <end position="161"/>
    </location>
</feature>
<feature type="domain" description="NADH:quinone oxidoreductase/Mrp antiporter transmembrane" evidence="7">
    <location>
        <begin position="136"/>
        <end position="435"/>
    </location>
</feature>
<dbReference type="AlphaFoldDB" id="A0A1T4KX33"/>
<dbReference type="EMBL" id="FUWJ01000001">
    <property type="protein sequence ID" value="SJZ46989.1"/>
    <property type="molecule type" value="Genomic_DNA"/>
</dbReference>
<feature type="transmembrane region" description="Helical" evidence="6">
    <location>
        <begin position="288"/>
        <end position="310"/>
    </location>
</feature>
<sequence>MDLAVKLIVFLPLVAAAIAGLFCRVIGDRPAQVVTSAALLIAAALSIFVFVRIGFGPEDGKMMVVKLFDWIGSGTLDVAWSLRVDTLTAVMLIVVTGVSSMVHVYSIGYMADDPSIPRFMSYLSLFTFFMLMLVTSDNLVQLFFGWEGVGLASYLLIGFWYDRPSANAAAMKAFIVNRVGDFGFALGIAAVWMLSGSVGFHEIFAKAPDMAQMRIQFLGMDLPALETACILLFIGAMGKSAQLGLHTWLPDAMEGPTPVSALIHAATMVTAGVFMVCRLSPLFELAPVASQVVTLIGAATAFFAATIGLTQFDIKRVVAYSTCSQLGYMFFAAGVGGYSAAMFHLMTHAFFKALLFLGSGSVINCLHHEQDMRKMGGVKEKAPQTFYLMWIGTLALSGIGVPYILGHGIGFAGFYSKDSILEAAYAAGTQVGYIAYWLGIIAAFMTAFYSTRLMFLTFYGKYRGDHHTWDHAHESPAVMLIPLYVLGIGALLSGLVAYPWFVGEDWEHFWSHSIAVKATEGVLHGMHHVPEWSSLLPLVMGIAGIALSYLYYIAMPGLPAKTVATFSGLYRFFFNKWYFDELYDAIFVRPALALGRVFWKVGDGALIDGLGPDGIAARSRELAGALSRFQSGYLYHYAFAMLVGVAAAVTYFSWLR</sequence>
<feature type="transmembrane region" description="Helical" evidence="6">
    <location>
        <begin position="532"/>
        <end position="552"/>
    </location>
</feature>
<name>A0A1T4KX33_9HYPH</name>
<dbReference type="GO" id="GO:0003954">
    <property type="term" value="F:NADH dehydrogenase activity"/>
    <property type="evidence" value="ECO:0007669"/>
    <property type="project" value="TreeGrafter"/>
</dbReference>
<dbReference type="GO" id="GO:0008137">
    <property type="term" value="F:NADH dehydrogenase (ubiquinone) activity"/>
    <property type="evidence" value="ECO:0007669"/>
    <property type="project" value="InterPro"/>
</dbReference>
<dbReference type="GO" id="GO:0042773">
    <property type="term" value="P:ATP synthesis coupled electron transport"/>
    <property type="evidence" value="ECO:0007669"/>
    <property type="project" value="InterPro"/>
</dbReference>
<dbReference type="Pfam" id="PF00361">
    <property type="entry name" value="Proton_antipo_M"/>
    <property type="match status" value="1"/>
</dbReference>
<dbReference type="NCBIfam" id="TIGR01974">
    <property type="entry name" value="NDH_I_L"/>
    <property type="match status" value="1"/>
</dbReference>
<evidence type="ECO:0000313" key="10">
    <source>
        <dbReference type="Proteomes" id="UP000190092"/>
    </source>
</evidence>
<dbReference type="PRINTS" id="PR01435">
    <property type="entry name" value="NPOXDRDTASE5"/>
</dbReference>
<dbReference type="InterPro" id="IPR001516">
    <property type="entry name" value="Proton_antipo_N"/>
</dbReference>
<evidence type="ECO:0000256" key="1">
    <source>
        <dbReference type="ARBA" id="ARBA00004127"/>
    </source>
</evidence>